<dbReference type="InterPro" id="IPR050832">
    <property type="entry name" value="Bact_Acetyltransf"/>
</dbReference>
<protein>
    <submittedName>
        <fullName evidence="4">Acetyltransferase</fullName>
    </submittedName>
</protein>
<evidence type="ECO:0000313" key="4">
    <source>
        <dbReference type="EMBL" id="PKU92985.1"/>
    </source>
</evidence>
<accession>A0A2N3QMS3</accession>
<evidence type="ECO:0000259" key="3">
    <source>
        <dbReference type="PROSITE" id="PS51186"/>
    </source>
</evidence>
<name>A0A2N3QMS3_9BIFI</name>
<evidence type="ECO:0000256" key="2">
    <source>
        <dbReference type="ARBA" id="ARBA00023315"/>
    </source>
</evidence>
<feature type="domain" description="N-acetyltransferase" evidence="3">
    <location>
        <begin position="25"/>
        <end position="177"/>
    </location>
</feature>
<dbReference type="Proteomes" id="UP000233727">
    <property type="component" value="Unassembled WGS sequence"/>
</dbReference>
<dbReference type="InterPro" id="IPR000182">
    <property type="entry name" value="GNAT_dom"/>
</dbReference>
<organism evidence="4 5">
    <name type="scientific">Bifidobacterium thermophilum</name>
    <dbReference type="NCBI Taxonomy" id="33905"/>
    <lineage>
        <taxon>Bacteria</taxon>
        <taxon>Bacillati</taxon>
        <taxon>Actinomycetota</taxon>
        <taxon>Actinomycetes</taxon>
        <taxon>Bifidobacteriales</taxon>
        <taxon>Bifidobacteriaceae</taxon>
        <taxon>Bifidobacterium</taxon>
    </lineage>
</organism>
<dbReference type="RefSeq" id="WP_101451906.1">
    <property type="nucleotide sequence ID" value="NZ_JBKZBE010000007.1"/>
</dbReference>
<gene>
    <name evidence="4" type="ORF">CQR47_0469</name>
</gene>
<dbReference type="CDD" id="cd04301">
    <property type="entry name" value="NAT_SF"/>
    <property type="match status" value="1"/>
</dbReference>
<evidence type="ECO:0000313" key="5">
    <source>
        <dbReference type="Proteomes" id="UP000233727"/>
    </source>
</evidence>
<dbReference type="GO" id="GO:0016747">
    <property type="term" value="F:acyltransferase activity, transferring groups other than amino-acyl groups"/>
    <property type="evidence" value="ECO:0007669"/>
    <property type="project" value="InterPro"/>
</dbReference>
<dbReference type="PANTHER" id="PTHR43877">
    <property type="entry name" value="AMINOALKYLPHOSPHONATE N-ACETYLTRANSFERASE-RELATED-RELATED"/>
    <property type="match status" value="1"/>
</dbReference>
<evidence type="ECO:0000256" key="1">
    <source>
        <dbReference type="ARBA" id="ARBA00022679"/>
    </source>
</evidence>
<proteinExistence type="predicted"/>
<dbReference type="Pfam" id="PF00583">
    <property type="entry name" value="Acetyltransf_1"/>
    <property type="match status" value="1"/>
</dbReference>
<dbReference type="SUPFAM" id="SSF55729">
    <property type="entry name" value="Acyl-CoA N-acyltransferases (Nat)"/>
    <property type="match status" value="1"/>
</dbReference>
<dbReference type="EMBL" id="PCGY01000010">
    <property type="protein sequence ID" value="PKU92985.1"/>
    <property type="molecule type" value="Genomic_DNA"/>
</dbReference>
<dbReference type="AlphaFoldDB" id="A0A2N3QMS3"/>
<dbReference type="InterPro" id="IPR016181">
    <property type="entry name" value="Acyl_CoA_acyltransferase"/>
</dbReference>
<reference evidence="4 5" key="1">
    <citation type="submission" date="2017-10" db="EMBL/GenBank/DDBJ databases">
        <title>Bifidobacterium genomics.</title>
        <authorList>
            <person name="Lugli G.A."/>
            <person name="Milani C."/>
            <person name="Mancabelli L."/>
        </authorList>
    </citation>
    <scope>NUCLEOTIDE SEQUENCE [LARGE SCALE GENOMIC DNA]</scope>
    <source>
        <strain evidence="4 5">1542B</strain>
    </source>
</reference>
<dbReference type="GeneID" id="78109402"/>
<dbReference type="STRING" id="33905.BTHE_0842"/>
<keyword evidence="2" id="KW-0012">Acyltransferase</keyword>
<keyword evidence="1 4" id="KW-0808">Transferase</keyword>
<dbReference type="Gene3D" id="3.40.630.30">
    <property type="match status" value="1"/>
</dbReference>
<sequence length="181" mass="20097">MTVTAYADASTLPVGLKDWDLGSGLHLRLAHPDEYDAVGRTLVEAFSTNGPMTKEYHHRLTDISGRSAKEDIWVISDASGELYGACTTVKPALSNEPTFEFNTMGVLPKGRGHGLGKAFVEHNIAVAKAYGYRRLLIHSGPNMPYAHRLYQRCGFVRHPEMETLIVDGGQRLLFFIYDITE</sequence>
<comment type="caution">
    <text evidence="4">The sequence shown here is derived from an EMBL/GenBank/DDBJ whole genome shotgun (WGS) entry which is preliminary data.</text>
</comment>
<dbReference type="PROSITE" id="PS51186">
    <property type="entry name" value="GNAT"/>
    <property type="match status" value="1"/>
</dbReference>